<dbReference type="Proteomes" id="UP000827986">
    <property type="component" value="Unassembled WGS sequence"/>
</dbReference>
<evidence type="ECO:0000313" key="2">
    <source>
        <dbReference type="Proteomes" id="UP000827986"/>
    </source>
</evidence>
<feature type="non-terminal residue" evidence="1">
    <location>
        <position position="135"/>
    </location>
</feature>
<dbReference type="PANTHER" id="PTHR45913">
    <property type="entry name" value="EPM2A-INTERACTING PROTEIN 1"/>
    <property type="match status" value="1"/>
</dbReference>
<gene>
    <name evidence="1" type="ORF">KIL84_010745</name>
</gene>
<keyword evidence="2" id="KW-1185">Reference proteome</keyword>
<dbReference type="PANTHER" id="PTHR45913:SF19">
    <property type="entry name" value="LOW QUALITY PROTEIN: ZINC FINGER BED DOMAIN-CONTAINING PROTEIN 5-LIKE"/>
    <property type="match status" value="1"/>
</dbReference>
<accession>A0A9D4B0C4</accession>
<dbReference type="EMBL" id="JAHDVG010000474">
    <property type="protein sequence ID" value="KAH1177043.1"/>
    <property type="molecule type" value="Genomic_DNA"/>
</dbReference>
<reference evidence="1" key="1">
    <citation type="submission" date="2021-09" db="EMBL/GenBank/DDBJ databases">
        <title>The genome of Mauremys mutica provides insights into the evolution of semi-aquatic lifestyle.</title>
        <authorList>
            <person name="Gong S."/>
            <person name="Gao Y."/>
        </authorList>
    </citation>
    <scope>NUCLEOTIDE SEQUENCE</scope>
    <source>
        <strain evidence="1">MM-2020</strain>
        <tissue evidence="1">Muscle</tissue>
    </source>
</reference>
<name>A0A9D4B0C4_9SAUR</name>
<evidence type="ECO:0000313" key="1">
    <source>
        <dbReference type="EMBL" id="KAH1177043.1"/>
    </source>
</evidence>
<comment type="caution">
    <text evidence="1">The sequence shown here is derived from an EMBL/GenBank/DDBJ whole genome shotgun (WGS) entry which is preliminary data.</text>
</comment>
<organism evidence="1 2">
    <name type="scientific">Mauremys mutica</name>
    <name type="common">yellowpond turtle</name>
    <dbReference type="NCBI Taxonomy" id="74926"/>
    <lineage>
        <taxon>Eukaryota</taxon>
        <taxon>Metazoa</taxon>
        <taxon>Chordata</taxon>
        <taxon>Craniata</taxon>
        <taxon>Vertebrata</taxon>
        <taxon>Euteleostomi</taxon>
        <taxon>Archelosauria</taxon>
        <taxon>Testudinata</taxon>
        <taxon>Testudines</taxon>
        <taxon>Cryptodira</taxon>
        <taxon>Durocryptodira</taxon>
        <taxon>Testudinoidea</taxon>
        <taxon>Geoemydidae</taxon>
        <taxon>Geoemydinae</taxon>
        <taxon>Mauremys</taxon>
    </lineage>
</organism>
<protein>
    <submittedName>
        <fullName evidence="1">Uncharacterized protein</fullName>
    </submittedName>
</protein>
<sequence length="135" mass="15509">KKLSRELNDVLCIIVKIVNLVKANGLNSHIFATMCEEMGSKYHHLLLYAEVQWLSHGKVLNRGYELQCELEVFLSQKKSPPAAYFQDLQWLAKPAYLADIFDHFNQLNLSMQESMLSVFVLADKLTTFKKKSTNS</sequence>
<proteinExistence type="predicted"/>
<feature type="non-terminal residue" evidence="1">
    <location>
        <position position="1"/>
    </location>
</feature>
<dbReference type="AlphaFoldDB" id="A0A9D4B0C4"/>